<dbReference type="Pfam" id="PF00930">
    <property type="entry name" value="DPPIV_N"/>
    <property type="match status" value="1"/>
</dbReference>
<accession>A1ZM50</accession>
<dbReference type="InterPro" id="IPR029058">
    <property type="entry name" value="AB_hydrolase_fold"/>
</dbReference>
<dbReference type="InterPro" id="IPR002471">
    <property type="entry name" value="Pept_S9_AS"/>
</dbReference>
<comment type="caution">
    <text evidence="5">The sequence shown here is derived from an EMBL/GenBank/DDBJ whole genome shotgun (WGS) entry which is preliminary data.</text>
</comment>
<dbReference type="Proteomes" id="UP000004095">
    <property type="component" value="Unassembled WGS sequence"/>
</dbReference>
<dbReference type="PANTHER" id="PTHR11731">
    <property type="entry name" value="PROTEASE FAMILY S9B,C DIPEPTIDYL-PEPTIDASE IV-RELATED"/>
    <property type="match status" value="1"/>
</dbReference>
<evidence type="ECO:0000256" key="2">
    <source>
        <dbReference type="ARBA" id="ARBA00022801"/>
    </source>
</evidence>
<feature type="domain" description="Dipeptidylpeptidase IV N-terminal" evidence="4">
    <location>
        <begin position="105"/>
        <end position="452"/>
    </location>
</feature>
<name>A1ZM50_MICM2</name>
<dbReference type="GO" id="GO:0004252">
    <property type="term" value="F:serine-type endopeptidase activity"/>
    <property type="evidence" value="ECO:0007669"/>
    <property type="project" value="InterPro"/>
</dbReference>
<dbReference type="InterPro" id="IPR001375">
    <property type="entry name" value="Peptidase_S9_cat"/>
</dbReference>
<organism evidence="5 6">
    <name type="scientific">Microscilla marina ATCC 23134</name>
    <dbReference type="NCBI Taxonomy" id="313606"/>
    <lineage>
        <taxon>Bacteria</taxon>
        <taxon>Pseudomonadati</taxon>
        <taxon>Bacteroidota</taxon>
        <taxon>Cytophagia</taxon>
        <taxon>Cytophagales</taxon>
        <taxon>Microscillaceae</taxon>
        <taxon>Microscilla</taxon>
    </lineage>
</organism>
<dbReference type="InterPro" id="IPR002469">
    <property type="entry name" value="Peptidase_S9B_N"/>
</dbReference>
<dbReference type="eggNOG" id="COG0823">
    <property type="taxonomic scope" value="Bacteria"/>
</dbReference>
<dbReference type="SUPFAM" id="SSF82171">
    <property type="entry name" value="DPP6 N-terminal domain-like"/>
    <property type="match status" value="1"/>
</dbReference>
<dbReference type="GO" id="GO:0008239">
    <property type="term" value="F:dipeptidyl-peptidase activity"/>
    <property type="evidence" value="ECO:0007669"/>
    <property type="project" value="TreeGrafter"/>
</dbReference>
<dbReference type="eggNOG" id="COG1506">
    <property type="taxonomic scope" value="Bacteria"/>
</dbReference>
<dbReference type="ESTHER" id="9bact-a1zm50">
    <property type="family name" value="DPP4N_Peptidase_S9"/>
</dbReference>
<dbReference type="Gene3D" id="3.40.50.1820">
    <property type="entry name" value="alpha/beta hydrolase"/>
    <property type="match status" value="1"/>
</dbReference>
<dbReference type="Gene3D" id="2.140.10.30">
    <property type="entry name" value="Dipeptidylpeptidase IV, N-terminal domain"/>
    <property type="match status" value="1"/>
</dbReference>
<keyword evidence="1" id="KW-0645">Protease</keyword>
<reference evidence="5 6" key="1">
    <citation type="submission" date="2007-01" db="EMBL/GenBank/DDBJ databases">
        <authorList>
            <person name="Haygood M."/>
            <person name="Podell S."/>
            <person name="Anderson C."/>
            <person name="Hopkinson B."/>
            <person name="Roe K."/>
            <person name="Barbeau K."/>
            <person name="Gaasterland T."/>
            <person name="Ferriera S."/>
            <person name="Johnson J."/>
            <person name="Kravitz S."/>
            <person name="Beeson K."/>
            <person name="Sutton G."/>
            <person name="Rogers Y.-H."/>
            <person name="Friedman R."/>
            <person name="Frazier M."/>
            <person name="Venter J.C."/>
        </authorList>
    </citation>
    <scope>NUCLEOTIDE SEQUENCE [LARGE SCALE GENOMIC DNA]</scope>
    <source>
        <strain evidence="5 6">ATCC 23134</strain>
    </source>
</reference>
<sequence>MSKIIAQISKNTMLLALLCLLALPGWSQKKYSNLRQALTAGLSGSNGPRSVNWINNGETFSYIESRGVIKAFSPKTKKESLVFEAKKMKFPGTDKPFRYSAFEFSKDSKYLLFKSNFRPVWRRSGIADYYFYSIKDKTLKLVAKDAQTAQLSPNGKKVGYERKGDLFVYDFATKKETQLTNDGDEKNFLYNGRYGWAYEEEFGLAQAWTWSPDSKQIAFWQTDERQVPVFQMTDYSKTHKEWVKIKYPQVGDKNPIVKIGVVDLAQKSRQWMEVALGDGYVPRLYWTSVPGQLAVVHLNRAQTHLQLFFHNTKTGKGKRVMEEKSKVWIDVFDFFAGINHLFFFPEDSKEFFWISDRDGWSHLYRYNYDGKLLNQVTKGNWEVTNVYNVDSKRKKIYYASTEKSPLERHLYSIDFKGKRKKQLTKTAGRHFINFSPNSQYYIDRYSNVDTPTQVELWSTKGKKIKSLETNKRVKKKTASGYFKQELMNFKASDGQMIDIFVIKPQGFNKNKKYPLVVDIYGGPGSQSVYNQFAANGWQQYLAQEGYIVMSVNNRGSGGYGSKFEKVVYKNLGHNEAKDFAEAAKFMATKSWVDGNRMAIRGHSYGGYMASFTQLNYPEVFKVAIVTAPVTDWRLYDSIYTERYMGLLGDNEQGYINSSVMKYAKKYKGRMLLSHSTMDENVHVQNTFQLMKALTDKGQDVDMRIYPPGAHGVAYSGTSYFLLYGVYVDYLNQYLK</sequence>
<keyword evidence="2" id="KW-0378">Hydrolase</keyword>
<evidence type="ECO:0000313" key="5">
    <source>
        <dbReference type="EMBL" id="EAY28582.1"/>
    </source>
</evidence>
<evidence type="ECO:0000259" key="4">
    <source>
        <dbReference type="Pfam" id="PF00930"/>
    </source>
</evidence>
<dbReference type="GO" id="GO:0006508">
    <property type="term" value="P:proteolysis"/>
    <property type="evidence" value="ECO:0007669"/>
    <property type="project" value="UniProtKB-KW"/>
</dbReference>
<dbReference type="InterPro" id="IPR050278">
    <property type="entry name" value="Serine_Prot_S9B/DPPIV"/>
</dbReference>
<dbReference type="PROSITE" id="PS00708">
    <property type="entry name" value="PRO_ENDOPEP_SER"/>
    <property type="match status" value="1"/>
</dbReference>
<proteinExistence type="predicted"/>
<evidence type="ECO:0000259" key="3">
    <source>
        <dbReference type="Pfam" id="PF00326"/>
    </source>
</evidence>
<evidence type="ECO:0000313" key="6">
    <source>
        <dbReference type="Proteomes" id="UP000004095"/>
    </source>
</evidence>
<dbReference type="RefSeq" id="WP_002697853.1">
    <property type="nucleotide sequence ID" value="NZ_AAWS01000015.1"/>
</dbReference>
<dbReference type="PANTHER" id="PTHR11731:SF193">
    <property type="entry name" value="DIPEPTIDYL PEPTIDASE 9"/>
    <property type="match status" value="1"/>
</dbReference>
<dbReference type="AlphaFoldDB" id="A1ZM50"/>
<protein>
    <submittedName>
        <fullName evidence="5">Dipeptidyl peptidase IV</fullName>
    </submittedName>
</protein>
<evidence type="ECO:0000256" key="1">
    <source>
        <dbReference type="ARBA" id="ARBA00022670"/>
    </source>
</evidence>
<feature type="domain" description="Peptidase S9 prolyl oligopeptidase catalytic" evidence="3">
    <location>
        <begin position="538"/>
        <end position="734"/>
    </location>
</feature>
<keyword evidence="6" id="KW-1185">Reference proteome</keyword>
<dbReference type="Pfam" id="PF00326">
    <property type="entry name" value="Peptidase_S9"/>
    <property type="match status" value="1"/>
</dbReference>
<gene>
    <name evidence="5" type="ORF">M23134_04429</name>
</gene>
<dbReference type="EMBL" id="AAWS01000015">
    <property type="protein sequence ID" value="EAY28582.1"/>
    <property type="molecule type" value="Genomic_DNA"/>
</dbReference>
<dbReference type="SUPFAM" id="SSF53474">
    <property type="entry name" value="alpha/beta-Hydrolases"/>
    <property type="match status" value="1"/>
</dbReference>